<comment type="caution">
    <text evidence="1">The sequence shown here is derived from an EMBL/GenBank/DDBJ whole genome shotgun (WGS) entry which is preliminary data.</text>
</comment>
<dbReference type="RefSeq" id="WP_302243189.1">
    <property type="nucleotide sequence ID" value="NZ_JAULJQ010000001.1"/>
</dbReference>
<gene>
    <name evidence="1" type="ORF">Q2362_00060</name>
</gene>
<dbReference type="PANTHER" id="PTHR42935:SF1">
    <property type="entry name" value="SLR0930 PROTEIN"/>
    <property type="match status" value="1"/>
</dbReference>
<evidence type="ECO:0000313" key="2">
    <source>
        <dbReference type="Proteomes" id="UP001171111"/>
    </source>
</evidence>
<accession>A0ABT8T5U2</accession>
<reference evidence="1 2" key="1">
    <citation type="submission" date="2023-06" db="EMBL/GenBank/DDBJ databases">
        <title>Campylobacter magnum sp. nov., isolated from cecal contents of domestic pigs (Sus scrofa domesticus).</title>
        <authorList>
            <person name="Papic B."/>
            <person name="Gruntar I."/>
        </authorList>
    </citation>
    <scope>NUCLEOTIDE SEQUENCE [LARGE SCALE GENOMIC DNA]</scope>
    <source>
        <strain evidence="2">34484-21</strain>
    </source>
</reference>
<dbReference type="PANTHER" id="PTHR42935">
    <property type="entry name" value="SLR0930 PROTEIN"/>
    <property type="match status" value="1"/>
</dbReference>
<dbReference type="Gene3D" id="3.40.50.300">
    <property type="entry name" value="P-loop containing nucleotide triphosphate hydrolases"/>
    <property type="match status" value="1"/>
</dbReference>
<evidence type="ECO:0000313" key="1">
    <source>
        <dbReference type="EMBL" id="MDO2408489.1"/>
    </source>
</evidence>
<proteinExistence type="predicted"/>
<keyword evidence="2" id="KW-1185">Reference proteome</keyword>
<dbReference type="InterPro" id="IPR008533">
    <property type="entry name" value="DUF815"/>
</dbReference>
<protein>
    <submittedName>
        <fullName evidence="1">DUF815 domain-containing protein</fullName>
    </submittedName>
</protein>
<organism evidence="1 2">
    <name type="scientific">Campylobacter magnus</name>
    <dbReference type="NCBI Taxonomy" id="3026462"/>
    <lineage>
        <taxon>Bacteria</taxon>
        <taxon>Pseudomonadati</taxon>
        <taxon>Campylobacterota</taxon>
        <taxon>Epsilonproteobacteria</taxon>
        <taxon>Campylobacterales</taxon>
        <taxon>Campylobacteraceae</taxon>
        <taxon>Campylobacter</taxon>
    </lineage>
</organism>
<dbReference type="Pfam" id="PF05673">
    <property type="entry name" value="DUF815"/>
    <property type="match status" value="1"/>
</dbReference>
<dbReference type="InterPro" id="IPR027417">
    <property type="entry name" value="P-loop_NTPase"/>
</dbReference>
<sequence>MNWHKIKAAIVRSGRICAVHDIQITELKSLYGIEEQKRLLKENTKRFIEGKGANNALLWGEMGCGKSSLVRAVFCKYMDKNLRLIELGKFELGSLYDVLCVIREAKSFKFIIFCDDMSFESSGSDVSELKRLLEGSIEKVPENVLFYATSNRRHFLKTEENSENFLINKERMRENLSLADRFGLCISFYEMDFSEYIGFCDELFEAQSWDENRRENMHKLARTFSDSKGLRSPRAAQQFFAMYGGQL</sequence>
<dbReference type="Proteomes" id="UP001171111">
    <property type="component" value="Unassembled WGS sequence"/>
</dbReference>
<dbReference type="SUPFAM" id="SSF52540">
    <property type="entry name" value="P-loop containing nucleoside triphosphate hydrolases"/>
    <property type="match status" value="1"/>
</dbReference>
<name>A0ABT8T5U2_9BACT</name>
<dbReference type="EMBL" id="JAULJQ010000001">
    <property type="protein sequence ID" value="MDO2408489.1"/>
    <property type="molecule type" value="Genomic_DNA"/>
</dbReference>